<dbReference type="Proteomes" id="UP000187209">
    <property type="component" value="Unassembled WGS sequence"/>
</dbReference>
<feature type="transmembrane region" description="Helical" evidence="4">
    <location>
        <begin position="992"/>
        <end position="1010"/>
    </location>
</feature>
<feature type="repeat" description="WD" evidence="3">
    <location>
        <begin position="306"/>
        <end position="347"/>
    </location>
</feature>
<evidence type="ECO:0000313" key="6">
    <source>
        <dbReference type="Proteomes" id="UP000187209"/>
    </source>
</evidence>
<dbReference type="PANTHER" id="PTHR19848:SF8">
    <property type="entry name" value="F-BOX AND WD REPEAT DOMAIN CONTAINING 7"/>
    <property type="match status" value="1"/>
</dbReference>
<dbReference type="PROSITE" id="PS50294">
    <property type="entry name" value="WD_REPEATS_REGION"/>
    <property type="match status" value="4"/>
</dbReference>
<keyword evidence="1 3" id="KW-0853">WD repeat</keyword>
<feature type="transmembrane region" description="Helical" evidence="4">
    <location>
        <begin position="1056"/>
        <end position="1074"/>
    </location>
</feature>
<dbReference type="Gene3D" id="2.130.10.10">
    <property type="entry name" value="YVTN repeat-like/Quinoprotein amine dehydrogenase"/>
    <property type="match status" value="4"/>
</dbReference>
<proteinExistence type="predicted"/>
<feature type="transmembrane region" description="Helical" evidence="4">
    <location>
        <begin position="960"/>
        <end position="980"/>
    </location>
</feature>
<dbReference type="SUPFAM" id="SSF101898">
    <property type="entry name" value="NHL repeat"/>
    <property type="match status" value="1"/>
</dbReference>
<feature type="repeat" description="WD" evidence="3">
    <location>
        <begin position="390"/>
        <end position="431"/>
    </location>
</feature>
<dbReference type="PANTHER" id="PTHR19848">
    <property type="entry name" value="WD40 REPEAT PROTEIN"/>
    <property type="match status" value="1"/>
</dbReference>
<keyword evidence="4" id="KW-0812">Transmembrane</keyword>
<evidence type="ECO:0000256" key="4">
    <source>
        <dbReference type="SAM" id="Phobius"/>
    </source>
</evidence>
<comment type="caution">
    <text evidence="5">The sequence shown here is derived from an EMBL/GenBank/DDBJ whole genome shotgun (WGS) entry which is preliminary data.</text>
</comment>
<dbReference type="InterPro" id="IPR001680">
    <property type="entry name" value="WD40_rpt"/>
</dbReference>
<dbReference type="SUPFAM" id="SSF50998">
    <property type="entry name" value="Quinoprotein alcohol dehydrogenase-like"/>
    <property type="match status" value="1"/>
</dbReference>
<dbReference type="Pfam" id="PF00400">
    <property type="entry name" value="WD40"/>
    <property type="match status" value="10"/>
</dbReference>
<feature type="repeat" description="WD" evidence="3">
    <location>
        <begin position="562"/>
        <end position="588"/>
    </location>
</feature>
<evidence type="ECO:0000256" key="3">
    <source>
        <dbReference type="PROSITE-ProRule" id="PRU00221"/>
    </source>
</evidence>
<feature type="transmembrane region" description="Helical" evidence="4">
    <location>
        <begin position="933"/>
        <end position="953"/>
    </location>
</feature>
<sequence length="1308" mass="149919">MSDCLDAKLLKESDILQANQNEGLLVAKSNKNQPLREIQKALTFTKVQNSFFIPASFVRSIAGRSLTFFVGFLSQNLIVTIASRKIKARCLDSGTKIFSSKIYGYELKCASLNPRKGYIAIGSSDSVVRIWNCYAKEIIATLYDHTRPIKLISFSFDGLYLASSANSEIIIWDVEAKTNLWTYNHEADALCWSPNNEFLVTSSNYGLIIFWNVNEKKSDLCFRGHGNYAFTVAFSLDGKFLVSGSSDKSILIWNVLEKKDEYRITEISFNVNVICISPDSTILAIGLSNYTISLWSFKEKAFICSLIGHNKLILCLSFNEDMSLLASSSNDWSIKFWRIKSKRSGQRIYENFSEKVTCMCISKNGEHLSLGCYGNTINLWNLKTQQEIILGSHENRVSAICFSPDNKILASGGFDKAIIIWDIVEKKELWRNYETDLEVYSLAFSPDGKILASGSSQIKFWNMADKTILLFYDMFLRRIYCISFSPDGRFFASGSADKAIKIFDVQKKKEKNNFIGHNDNISYVCFSADSRLLASGDMDGELKLWSVAEKKNIWSFRISTEITSMNFSIDGKFLVTGNASCDIRIWNLLLKKEEVFNAIRIGEIRGTLFTPDGKSLITGNDRDIMMWNFKDYTEELIIPSKRNNYKRITFSEDNYTVYAHYEPFLIVGYNYKDGTETVIEDENTPFFIPNENDGIVFDPLSCYSSGLQNKFDYHCTFYNFQNQDYEKIKDPNITISNLKFTIAHFLAFLGHKDYLQNYTQNSKLCLCADAFGHSPLYYSIKQQHREVTDLLVNYLSEIAQLEDFGVLKYTTLKSIEKDLTEIIKSSSSQLDSFFAHALLFQNKVIDFGSPLEDLPMIITSNLTFSIESEFLLEKGPEIPLVLKHSAFCIPTVTGSQASLELLSAIISCENKDIYRTEFIQCIIKKKWDEIHNWVYFYTFILWANLVFLCLFLVSKSLGFFIIVMFINVVLLSWEVLQAIMSGRSYFADVVNFIDIIRFLTTAIFGILVLFDIEEASFTWIMLAFNLIRGISGFTAFDSTRYYIKLLTVSIYEMKDFLYIFIYTTIALGLLNMIAGNKKELSYELLWDSSFNLVVGNSDMIFNTSYIQNITFLLAVTINMIIMLNMIISILGDVFDEFQLGSEIFNYSEMIQVILEIEQILSIKKRRNEFKYIQTCMNAYEQVGSDWKGKVMDIRDFMEDKFMKKTLKPVLDENAKSVKICIDRVNQKFVDNFKAVDDKFVAMEKRVDEKIMNLEGKLLGKIEENAKALEENTKVLEEKFAAEFRGVEGKMNEIKDKIDAILNLISKSN</sequence>
<keyword evidence="4" id="KW-1133">Transmembrane helix</keyword>
<dbReference type="InterPro" id="IPR019775">
    <property type="entry name" value="WD40_repeat_CS"/>
</dbReference>
<organism evidence="5 6">
    <name type="scientific">Stentor coeruleus</name>
    <dbReference type="NCBI Taxonomy" id="5963"/>
    <lineage>
        <taxon>Eukaryota</taxon>
        <taxon>Sar</taxon>
        <taxon>Alveolata</taxon>
        <taxon>Ciliophora</taxon>
        <taxon>Postciliodesmatophora</taxon>
        <taxon>Heterotrichea</taxon>
        <taxon>Heterotrichida</taxon>
        <taxon>Stentoridae</taxon>
        <taxon>Stentor</taxon>
    </lineage>
</organism>
<feature type="repeat" description="WD" evidence="3">
    <location>
        <begin position="222"/>
        <end position="255"/>
    </location>
</feature>
<dbReference type="PROSITE" id="PS00678">
    <property type="entry name" value="WD_REPEATS_1"/>
    <property type="match status" value="2"/>
</dbReference>
<feature type="transmembrane region" description="Helical" evidence="4">
    <location>
        <begin position="1017"/>
        <end position="1036"/>
    </location>
</feature>
<keyword evidence="4" id="KW-0472">Membrane</keyword>
<name>A0A1R2D3N8_9CILI</name>
<feature type="transmembrane region" description="Helical" evidence="4">
    <location>
        <begin position="1109"/>
        <end position="1131"/>
    </location>
</feature>
<dbReference type="SUPFAM" id="SSF50978">
    <property type="entry name" value="WD40 repeat-like"/>
    <property type="match status" value="1"/>
</dbReference>
<reference evidence="5 6" key="1">
    <citation type="submission" date="2016-11" db="EMBL/GenBank/DDBJ databases">
        <title>The macronuclear genome of Stentor coeruleus: a giant cell with tiny introns.</title>
        <authorList>
            <person name="Slabodnick M."/>
            <person name="Ruby J.G."/>
            <person name="Reiff S.B."/>
            <person name="Swart E.C."/>
            <person name="Gosai S."/>
            <person name="Prabakaran S."/>
            <person name="Witkowska E."/>
            <person name="Larue G.E."/>
            <person name="Fisher S."/>
            <person name="Freeman R.M."/>
            <person name="Gunawardena J."/>
            <person name="Chu W."/>
            <person name="Stover N.A."/>
            <person name="Gregory B.D."/>
            <person name="Nowacki M."/>
            <person name="Derisi J."/>
            <person name="Roy S.W."/>
            <person name="Marshall W.F."/>
            <person name="Sood P."/>
        </authorList>
    </citation>
    <scope>NUCLEOTIDE SEQUENCE [LARGE SCALE GENOMIC DNA]</scope>
    <source>
        <strain evidence="5">WM001</strain>
    </source>
</reference>
<dbReference type="SMART" id="SM00320">
    <property type="entry name" value="WD40"/>
    <property type="match status" value="13"/>
</dbReference>
<protein>
    <submittedName>
        <fullName evidence="5">Uncharacterized protein</fullName>
    </submittedName>
</protein>
<dbReference type="PRINTS" id="PR00320">
    <property type="entry name" value="GPROTEINBRPT"/>
</dbReference>
<feature type="repeat" description="WD" evidence="3">
    <location>
        <begin position="514"/>
        <end position="555"/>
    </location>
</feature>
<dbReference type="InterPro" id="IPR011047">
    <property type="entry name" value="Quinoprotein_ADH-like_sf"/>
</dbReference>
<keyword evidence="2" id="KW-0677">Repeat</keyword>
<dbReference type="PROSITE" id="PS50082">
    <property type="entry name" value="WD_REPEATS_2"/>
    <property type="match status" value="7"/>
</dbReference>
<feature type="repeat" description="WD" evidence="3">
    <location>
        <begin position="479"/>
        <end position="513"/>
    </location>
</feature>
<dbReference type="InterPro" id="IPR015943">
    <property type="entry name" value="WD40/YVTN_repeat-like_dom_sf"/>
</dbReference>
<evidence type="ECO:0000256" key="1">
    <source>
        <dbReference type="ARBA" id="ARBA00022574"/>
    </source>
</evidence>
<dbReference type="EMBL" id="MPUH01000006">
    <property type="protein sequence ID" value="OMJ95878.1"/>
    <property type="molecule type" value="Genomic_DNA"/>
</dbReference>
<gene>
    <name evidence="5" type="ORF">SteCoe_601</name>
</gene>
<feature type="repeat" description="WD" evidence="3">
    <location>
        <begin position="142"/>
        <end position="182"/>
    </location>
</feature>
<dbReference type="InterPro" id="IPR036322">
    <property type="entry name" value="WD40_repeat_dom_sf"/>
</dbReference>
<keyword evidence="6" id="KW-1185">Reference proteome</keyword>
<evidence type="ECO:0000256" key="2">
    <source>
        <dbReference type="ARBA" id="ARBA00022737"/>
    </source>
</evidence>
<evidence type="ECO:0000313" key="5">
    <source>
        <dbReference type="EMBL" id="OMJ95878.1"/>
    </source>
</evidence>
<accession>A0A1R2D3N8</accession>
<dbReference type="InterPro" id="IPR020472">
    <property type="entry name" value="WD40_PAC1"/>
</dbReference>
<dbReference type="CDD" id="cd00200">
    <property type="entry name" value="WD40"/>
    <property type="match status" value="2"/>
</dbReference>